<evidence type="ECO:0000313" key="2">
    <source>
        <dbReference type="Proteomes" id="UP001596383"/>
    </source>
</evidence>
<proteinExistence type="predicted"/>
<feature type="non-terminal residue" evidence="1">
    <location>
        <position position="1"/>
    </location>
</feature>
<reference evidence="1 2" key="1">
    <citation type="journal article" date="2019" name="Int. J. Syst. Evol. Microbiol.">
        <title>The Global Catalogue of Microorganisms (GCM) 10K type strain sequencing project: providing services to taxonomists for standard genome sequencing and annotation.</title>
        <authorList>
            <consortium name="The Broad Institute Genomics Platform"/>
            <consortium name="The Broad Institute Genome Sequencing Center for Infectious Disease"/>
            <person name="Wu L."/>
            <person name="Ma J."/>
        </authorList>
    </citation>
    <scope>NUCLEOTIDE SEQUENCE [LARGE SCALE GENOMIC DNA]</scope>
    <source>
        <strain evidence="1 2">LMG 29247</strain>
    </source>
</reference>
<gene>
    <name evidence="1" type="ORF">ACFQE6_21655</name>
</gene>
<dbReference type="RefSeq" id="WP_273740381.1">
    <property type="nucleotide sequence ID" value="NZ_JAQIVI010000384.1"/>
</dbReference>
<organism evidence="1 2">
    <name type="scientific">Natrinema soli</name>
    <dbReference type="NCBI Taxonomy" id="1930624"/>
    <lineage>
        <taxon>Archaea</taxon>
        <taxon>Methanobacteriati</taxon>
        <taxon>Methanobacteriota</taxon>
        <taxon>Stenosarchaea group</taxon>
        <taxon>Halobacteria</taxon>
        <taxon>Halobacteriales</taxon>
        <taxon>Natrialbaceae</taxon>
        <taxon>Natrinema</taxon>
    </lineage>
</organism>
<dbReference type="EMBL" id="JBHSWV010000384">
    <property type="protein sequence ID" value="MFC6767496.1"/>
    <property type="molecule type" value="Genomic_DNA"/>
</dbReference>
<sequence length="59" mass="6300">PIRAGLSRGGTRGRRDAIHPALMTLDGTAGLALTTLDWRYYRPNLTSVLPGVSSRPVPA</sequence>
<accession>A0ABD5SUP0</accession>
<comment type="caution">
    <text evidence="1">The sequence shown here is derived from an EMBL/GenBank/DDBJ whole genome shotgun (WGS) entry which is preliminary data.</text>
</comment>
<keyword evidence="2" id="KW-1185">Reference proteome</keyword>
<dbReference type="AlphaFoldDB" id="A0ABD5SUP0"/>
<dbReference type="Proteomes" id="UP001596383">
    <property type="component" value="Unassembled WGS sequence"/>
</dbReference>
<name>A0ABD5SUP0_9EURY</name>
<evidence type="ECO:0000313" key="1">
    <source>
        <dbReference type="EMBL" id="MFC6767496.1"/>
    </source>
</evidence>
<protein>
    <submittedName>
        <fullName evidence="1">Uncharacterized protein</fullName>
    </submittedName>
</protein>